<name>A0A806JBQ4_GLAPU</name>
<sequence>MKKSFTEKAKSLKDVSLAMGIFTSFFSQEIEAYPKQSDVLQVINQVKKASTLLTQQSESQTELFFAGLKELTQGVSLLNAVVRSMKTPEKVIDDLIFIDLMLNKLVKDIRQNYYHHFQEQLNDRATFKDYMNEVASFNLFTITLRQELGHYMVVPSTSNFTQADLDELIADSNRRYGING</sequence>
<accession>A0A806JBQ4</accession>
<gene>
    <name evidence="1" type="ORF">K756_05675</name>
</gene>
<dbReference type="KEGG" id="hpaz:K756_05675"/>
<protein>
    <submittedName>
        <fullName evidence="1">Uncharacterized protein</fullName>
    </submittedName>
</protein>
<evidence type="ECO:0000313" key="2">
    <source>
        <dbReference type="Proteomes" id="UP000014672"/>
    </source>
</evidence>
<organism evidence="1 2">
    <name type="scientific">Glaesserella parasuis ZJ0906</name>
    <dbReference type="NCBI Taxonomy" id="1322346"/>
    <lineage>
        <taxon>Bacteria</taxon>
        <taxon>Pseudomonadati</taxon>
        <taxon>Pseudomonadota</taxon>
        <taxon>Gammaproteobacteria</taxon>
        <taxon>Pasteurellales</taxon>
        <taxon>Pasteurellaceae</taxon>
        <taxon>Glaesserella</taxon>
    </lineage>
</organism>
<dbReference type="AlphaFoldDB" id="A0A806JBQ4"/>
<dbReference type="Proteomes" id="UP000014672">
    <property type="component" value="Chromosome"/>
</dbReference>
<dbReference type="EMBL" id="CP005384">
    <property type="protein sequence ID" value="AGO16325.1"/>
    <property type="molecule type" value="Genomic_DNA"/>
</dbReference>
<reference evidence="1 2" key="1">
    <citation type="journal article" date="2013" name="PLoS ONE">
        <title>Complete Genome Analysis of a Haemophilus parasuis Serovar 12 Strain from China.</title>
        <authorList>
            <person name="Li Y."/>
            <person name="Kwok A.H."/>
            <person name="Jiang J."/>
            <person name="Zou Y."/>
            <person name="Zheng F."/>
            <person name="Chen P."/>
            <person name="Hou C."/>
            <person name="Leung F.C."/>
            <person name="Jiang P."/>
        </authorList>
    </citation>
    <scope>NUCLEOTIDE SEQUENCE [LARGE SCALE GENOMIC DNA]</scope>
    <source>
        <strain evidence="1 2">ZJ0906</strain>
    </source>
</reference>
<evidence type="ECO:0000313" key="1">
    <source>
        <dbReference type="EMBL" id="AGO16325.1"/>
    </source>
</evidence>
<proteinExistence type="predicted"/>